<evidence type="ECO:0000256" key="2">
    <source>
        <dbReference type="ARBA" id="ARBA00006846"/>
    </source>
</evidence>
<dbReference type="GO" id="GO:0046982">
    <property type="term" value="F:protein heterodimerization activity"/>
    <property type="evidence" value="ECO:0007669"/>
    <property type="project" value="InterPro"/>
</dbReference>
<comment type="function">
    <text evidence="1">Core component of nucleosome. Nucleosomes wrap and compact DNA into chromatin, limiting DNA accessibility to the cellular machineries which require DNA as a template. Histones thereby play a central role in transcription regulation, DNA repair, DNA replication and chromosomal stability. DNA accessibility is regulated via a complex set of post-translational modifications of histones, also called histone code, and nucleosome remodeling.</text>
</comment>
<dbReference type="RefSeq" id="XP_022937552.1">
    <property type="nucleotide sequence ID" value="XM_023081784.1"/>
</dbReference>
<dbReference type="Gene3D" id="1.10.20.10">
    <property type="entry name" value="Histone, subunit A"/>
    <property type="match status" value="1"/>
</dbReference>
<dbReference type="SMART" id="SM00427">
    <property type="entry name" value="H2B"/>
    <property type="match status" value="1"/>
</dbReference>
<sequence>MPPRRSRRIVGSVVRTTTKVVEETVHVAVVEGESQDVTQEPATAETGGDGVFRRTIPVEDPQTSPVWGDVKLTRPVDSTSEVTEDKDVTGKMESKARDGVRESRKKNEKKKEREVKKRRSGGGREGYKRYVFKVLKQVHPEVGISGQAMVILNNLMNDMFERLAEEATKLSKYTGGQTLSSREIQGAVKLVFPGELGKHAVAEGTKAVSTYVSYDHRRTQP</sequence>
<dbReference type="CDD" id="cd22910">
    <property type="entry name" value="HFD_H2B"/>
    <property type="match status" value="1"/>
</dbReference>
<evidence type="ECO:0000256" key="3">
    <source>
        <dbReference type="SAM" id="MobiDB-lite"/>
    </source>
</evidence>
<dbReference type="SUPFAM" id="SSF47113">
    <property type="entry name" value="Histone-fold"/>
    <property type="match status" value="1"/>
</dbReference>
<keyword evidence="5" id="KW-1185">Reference proteome</keyword>
<dbReference type="GO" id="GO:0030527">
    <property type="term" value="F:structural constituent of chromatin"/>
    <property type="evidence" value="ECO:0007669"/>
    <property type="project" value="InterPro"/>
</dbReference>
<dbReference type="GO" id="GO:0005634">
    <property type="term" value="C:nucleus"/>
    <property type="evidence" value="ECO:0007669"/>
    <property type="project" value="UniProtKB-ARBA"/>
</dbReference>
<dbReference type="InterPro" id="IPR000558">
    <property type="entry name" value="Histone_H2B"/>
</dbReference>
<protein>
    <submittedName>
        <fullName evidence="6">Histone H2B.6-like isoform X1</fullName>
    </submittedName>
</protein>
<feature type="region of interest" description="Disordered" evidence="3">
    <location>
        <begin position="59"/>
        <end position="123"/>
    </location>
</feature>
<evidence type="ECO:0000313" key="5">
    <source>
        <dbReference type="Proteomes" id="UP000504609"/>
    </source>
</evidence>
<feature type="compositionally biased region" description="Basic and acidic residues" evidence="3">
    <location>
        <begin position="83"/>
        <end position="102"/>
    </location>
</feature>
<dbReference type="KEGG" id="cmos:111443927"/>
<organism evidence="5 6">
    <name type="scientific">Cucurbita moschata</name>
    <name type="common">Winter crookneck squash</name>
    <name type="synonym">Cucurbita pepo var. moschata</name>
    <dbReference type="NCBI Taxonomy" id="3662"/>
    <lineage>
        <taxon>Eukaryota</taxon>
        <taxon>Viridiplantae</taxon>
        <taxon>Streptophyta</taxon>
        <taxon>Embryophyta</taxon>
        <taxon>Tracheophyta</taxon>
        <taxon>Spermatophyta</taxon>
        <taxon>Magnoliopsida</taxon>
        <taxon>eudicotyledons</taxon>
        <taxon>Gunneridae</taxon>
        <taxon>Pentapetalae</taxon>
        <taxon>rosids</taxon>
        <taxon>fabids</taxon>
        <taxon>Cucurbitales</taxon>
        <taxon>Cucurbitaceae</taxon>
        <taxon>Cucurbiteae</taxon>
        <taxon>Cucurbita</taxon>
    </lineage>
</organism>
<dbReference type="Proteomes" id="UP000504609">
    <property type="component" value="Unplaced"/>
</dbReference>
<feature type="domain" description="Core Histone H2A/H2B/H3" evidence="4">
    <location>
        <begin position="109"/>
        <end position="190"/>
    </location>
</feature>
<dbReference type="FunFam" id="1.10.20.10:FF:000043">
    <property type="entry name" value="Histone H2B"/>
    <property type="match status" value="1"/>
</dbReference>
<dbReference type="GO" id="GO:0003677">
    <property type="term" value="F:DNA binding"/>
    <property type="evidence" value="ECO:0007669"/>
    <property type="project" value="InterPro"/>
</dbReference>
<name>A0A6J1FBI7_CUCMO</name>
<dbReference type="InterPro" id="IPR007125">
    <property type="entry name" value="H2A/H2B/H3"/>
</dbReference>
<dbReference type="AlphaFoldDB" id="A0A6J1FBI7"/>
<gene>
    <name evidence="6" type="primary">LOC111443927</name>
</gene>
<evidence type="ECO:0000259" key="4">
    <source>
        <dbReference type="Pfam" id="PF00125"/>
    </source>
</evidence>
<proteinExistence type="inferred from homology"/>
<evidence type="ECO:0000256" key="1">
    <source>
        <dbReference type="ARBA" id="ARBA00002001"/>
    </source>
</evidence>
<dbReference type="GeneID" id="111443927"/>
<dbReference type="InterPro" id="IPR009072">
    <property type="entry name" value="Histone-fold"/>
</dbReference>
<reference evidence="6" key="1">
    <citation type="submission" date="2025-08" db="UniProtKB">
        <authorList>
            <consortium name="RefSeq"/>
        </authorList>
    </citation>
    <scope>IDENTIFICATION</scope>
    <source>
        <tissue evidence="6">Young leaves</tissue>
    </source>
</reference>
<comment type="similarity">
    <text evidence="2">Belongs to the histone H2B family.</text>
</comment>
<evidence type="ECO:0000313" key="6">
    <source>
        <dbReference type="RefSeq" id="XP_022937552.1"/>
    </source>
</evidence>
<dbReference type="Pfam" id="PF00125">
    <property type="entry name" value="Histone"/>
    <property type="match status" value="1"/>
</dbReference>
<dbReference type="GO" id="GO:0000786">
    <property type="term" value="C:nucleosome"/>
    <property type="evidence" value="ECO:0007669"/>
    <property type="project" value="InterPro"/>
</dbReference>
<dbReference type="PANTHER" id="PTHR23428">
    <property type="entry name" value="HISTONE H2B"/>
    <property type="match status" value="1"/>
</dbReference>
<accession>A0A6J1FBI7</accession>
<dbReference type="PRINTS" id="PR00621">
    <property type="entry name" value="HISTONEH2B"/>
</dbReference>